<accession>A0A8D5JS27</accession>
<name>A0A8D5JS27_9BACT</name>
<evidence type="ECO:0000313" key="1">
    <source>
        <dbReference type="EMBL" id="BCL61656.1"/>
    </source>
</evidence>
<sequence length="62" mass="7093">MGMWMAAGSRIGGNRLKFIVNHSPATVVFFTRYQLKKVQSPYAIVPFRGEKRIGKKKIIIRV</sequence>
<dbReference type="AlphaFoldDB" id="A0A8D5JS27"/>
<dbReference type="Proteomes" id="UP000826725">
    <property type="component" value="Chromosome"/>
</dbReference>
<proteinExistence type="predicted"/>
<dbReference type="KEGG" id="dbk:DGMP_23490"/>
<organism evidence="1 2">
    <name type="scientific">Desulfomarina profundi</name>
    <dbReference type="NCBI Taxonomy" id="2772557"/>
    <lineage>
        <taxon>Bacteria</taxon>
        <taxon>Pseudomonadati</taxon>
        <taxon>Thermodesulfobacteriota</taxon>
        <taxon>Desulfobulbia</taxon>
        <taxon>Desulfobulbales</taxon>
        <taxon>Desulfobulbaceae</taxon>
        <taxon>Desulfomarina</taxon>
    </lineage>
</organism>
<dbReference type="EMBL" id="AP024086">
    <property type="protein sequence ID" value="BCL61656.1"/>
    <property type="molecule type" value="Genomic_DNA"/>
</dbReference>
<protein>
    <submittedName>
        <fullName evidence="1">Uncharacterized protein</fullName>
    </submittedName>
</protein>
<keyword evidence="2" id="KW-1185">Reference proteome</keyword>
<gene>
    <name evidence="1" type="ORF">DGMP_23490</name>
</gene>
<reference evidence="1" key="1">
    <citation type="submission" date="2020-09" db="EMBL/GenBank/DDBJ databases">
        <title>Desulfogranum mesoprofundum gen. nov., sp. nov., a novel mesophilic, sulfate-reducing chemolithoautotroph isolated from a deep-sea hydrothermal vent chimney in the Suiyo Seamount.</title>
        <authorList>
            <person name="Hashimoto Y."/>
            <person name="Nakagawa S."/>
        </authorList>
    </citation>
    <scope>NUCLEOTIDE SEQUENCE</scope>
    <source>
        <strain evidence="1">KT2</strain>
    </source>
</reference>
<evidence type="ECO:0000313" key="2">
    <source>
        <dbReference type="Proteomes" id="UP000826725"/>
    </source>
</evidence>